<dbReference type="EMBL" id="ADLD01000013">
    <property type="protein sequence ID" value="EHB92082.1"/>
    <property type="molecule type" value="Genomic_DNA"/>
</dbReference>
<evidence type="ECO:0000256" key="1">
    <source>
        <dbReference type="SAM" id="Phobius"/>
    </source>
</evidence>
<accession>G5H945</accession>
<comment type="caution">
    <text evidence="2">The sequence shown here is derived from an EMBL/GenBank/DDBJ whole genome shotgun (WGS) entry which is preliminary data.</text>
</comment>
<reference evidence="2 3" key="1">
    <citation type="submission" date="2011-08" db="EMBL/GenBank/DDBJ databases">
        <title>The Genome Sequence of Alistipes indistinctus YIT 12060.</title>
        <authorList>
            <consortium name="The Broad Institute Genome Sequencing Platform"/>
            <person name="Earl A."/>
            <person name="Ward D."/>
            <person name="Feldgarden M."/>
            <person name="Gevers D."/>
            <person name="Morotomi M."/>
            <person name="Young S.K."/>
            <person name="Zeng Q."/>
            <person name="Gargeya S."/>
            <person name="Fitzgerald M."/>
            <person name="Haas B."/>
            <person name="Abouelleil A."/>
            <person name="Alvarado L."/>
            <person name="Arachchi H.M."/>
            <person name="Berlin A."/>
            <person name="Brown A."/>
            <person name="Chapman S.B."/>
            <person name="Chen Z."/>
            <person name="Dunbar C."/>
            <person name="Freedman E."/>
            <person name="Gearin G."/>
            <person name="Gellesch M."/>
            <person name="Goldberg J."/>
            <person name="Griggs A."/>
            <person name="Gujja S."/>
            <person name="Heiman D."/>
            <person name="Howarth C."/>
            <person name="Larson L."/>
            <person name="Lui A."/>
            <person name="MacDonald P.J.P."/>
            <person name="Montmayeur A."/>
            <person name="Murphy C."/>
            <person name="Neiman D."/>
            <person name="Pearson M."/>
            <person name="Priest M."/>
            <person name="Roberts A."/>
            <person name="Saif S."/>
            <person name="Shea T."/>
            <person name="Shenoy N."/>
            <person name="Sisk P."/>
            <person name="Stolte C."/>
            <person name="Sykes S."/>
            <person name="Wortman J."/>
            <person name="Nusbaum C."/>
            <person name="Birren B."/>
        </authorList>
    </citation>
    <scope>NUCLEOTIDE SEQUENCE [LARGE SCALE GENOMIC DNA]</scope>
    <source>
        <strain evidence="2 3">YIT 12060</strain>
    </source>
</reference>
<evidence type="ECO:0000313" key="2">
    <source>
        <dbReference type="EMBL" id="EHB92082.1"/>
    </source>
</evidence>
<protein>
    <submittedName>
        <fullName evidence="2">Uncharacterized protein</fullName>
    </submittedName>
</protein>
<keyword evidence="1" id="KW-0812">Transmembrane</keyword>
<sequence length="201" mass="22716">MWQLVREVLSTPVGSFAFILSFMILAGWLIHYITRFITKWTCNMEGSKSTVDKVESNIDSIRSDISYIKGMINILQANANPLTQSHSPIGLSEKGKKVAEEMGVAGMIADNWEHISTYIQDNTKSKNAYDIQQFCIETASVSIEKFFNPEDVSKFKTFAFNAGHPIAYYGSMIGVLVRDKYFQEKNIAVEDVDKHDPTLQK</sequence>
<proteinExistence type="predicted"/>
<dbReference type="HOGENOM" id="CLU_1358085_0_0_10"/>
<keyword evidence="1" id="KW-1133">Transmembrane helix</keyword>
<keyword evidence="3" id="KW-1185">Reference proteome</keyword>
<evidence type="ECO:0000313" key="3">
    <source>
        <dbReference type="Proteomes" id="UP000006008"/>
    </source>
</evidence>
<dbReference type="OrthoDB" id="1100390at2"/>
<feature type="transmembrane region" description="Helical" evidence="1">
    <location>
        <begin position="12"/>
        <end position="34"/>
    </location>
</feature>
<name>G5H945_9BACT</name>
<dbReference type="eggNOG" id="ENOG5033Z09">
    <property type="taxonomic scope" value="Bacteria"/>
</dbReference>
<keyword evidence="1" id="KW-0472">Membrane</keyword>
<dbReference type="RefSeq" id="WP_009134937.1">
    <property type="nucleotide sequence ID" value="NZ_CP102250.1"/>
</dbReference>
<organism evidence="2 3">
    <name type="scientific">Alistipes indistinctus YIT 12060</name>
    <dbReference type="NCBI Taxonomy" id="742725"/>
    <lineage>
        <taxon>Bacteria</taxon>
        <taxon>Pseudomonadati</taxon>
        <taxon>Bacteroidota</taxon>
        <taxon>Bacteroidia</taxon>
        <taxon>Bacteroidales</taxon>
        <taxon>Rikenellaceae</taxon>
        <taxon>Alistipes</taxon>
    </lineage>
</organism>
<gene>
    <name evidence="2" type="ORF">HMPREF9450_02131</name>
</gene>
<dbReference type="GeneID" id="92814848"/>
<dbReference type="Proteomes" id="UP000006008">
    <property type="component" value="Unassembled WGS sequence"/>
</dbReference>
<dbReference type="AlphaFoldDB" id="G5H945"/>